<dbReference type="Proteomes" id="UP000767291">
    <property type="component" value="Unassembled WGS sequence"/>
</dbReference>
<reference evidence="1 2" key="1">
    <citation type="submission" date="2021-03" db="EMBL/GenBank/DDBJ databases">
        <title>Genomic Encyclopedia of Type Strains, Phase IV (KMG-IV): sequencing the most valuable type-strain genomes for metagenomic binning, comparative biology and taxonomic classification.</title>
        <authorList>
            <person name="Goeker M."/>
        </authorList>
    </citation>
    <scope>NUCLEOTIDE SEQUENCE [LARGE SCALE GENOMIC DNA]</scope>
    <source>
        <strain evidence="1 2">DSM 1289</strain>
    </source>
</reference>
<proteinExistence type="predicted"/>
<evidence type="ECO:0000313" key="1">
    <source>
        <dbReference type="EMBL" id="MBP1853746.1"/>
    </source>
</evidence>
<evidence type="ECO:0008006" key="3">
    <source>
        <dbReference type="Google" id="ProtNLM"/>
    </source>
</evidence>
<comment type="caution">
    <text evidence="1">The sequence shown here is derived from an EMBL/GenBank/DDBJ whole genome shotgun (WGS) entry which is preliminary data.</text>
</comment>
<name>A0ABS4E744_9FIRM</name>
<sequence>MDRMNLKYIIRQIKDSEIKIIEEMLYEAIYQPEGSDL</sequence>
<evidence type="ECO:0000313" key="2">
    <source>
        <dbReference type="Proteomes" id="UP000767291"/>
    </source>
</evidence>
<keyword evidence="2" id="KW-1185">Reference proteome</keyword>
<dbReference type="EMBL" id="JAGGJX010000001">
    <property type="protein sequence ID" value="MBP1853746.1"/>
    <property type="molecule type" value="Genomic_DNA"/>
</dbReference>
<organism evidence="1 2">
    <name type="scientific">Metaclostridioides mangenotii</name>
    <dbReference type="NCBI Taxonomy" id="1540"/>
    <lineage>
        <taxon>Bacteria</taxon>
        <taxon>Bacillati</taxon>
        <taxon>Bacillota</taxon>
        <taxon>Clostridia</taxon>
        <taxon>Peptostreptococcales</taxon>
        <taxon>Peptostreptococcaceae</taxon>
        <taxon>Metaclostridioides</taxon>
    </lineage>
</organism>
<protein>
    <recommendedName>
        <fullName evidence="3">GNAT family N-acetyltransferase</fullName>
    </recommendedName>
</protein>
<gene>
    <name evidence="1" type="ORF">J2Z43_000136</name>
</gene>
<accession>A0ABS4E744</accession>